<sequence length="180" mass="20333">MARSQILRLSHAHILSCIKKLLITFHPQCLKSILSHFQVCKSKAVGGVRSDMQARNAQNRDKMATSIQNGRLPDGFGPMLQETFFVGPEKLHACTKFQIPWSKHGLGLIFKNFLGGAVDELGHAHQICHQISVGDWIRFNHIEFGADQMMYVEIKAKRMAMACTTTATPFYEKLLCFKRS</sequence>
<evidence type="ECO:0000313" key="2">
    <source>
        <dbReference type="Proteomes" id="UP001482620"/>
    </source>
</evidence>
<organism evidence="1 2">
    <name type="scientific">Ilyodon furcidens</name>
    <name type="common">goldbreast splitfin</name>
    <dbReference type="NCBI Taxonomy" id="33524"/>
    <lineage>
        <taxon>Eukaryota</taxon>
        <taxon>Metazoa</taxon>
        <taxon>Chordata</taxon>
        <taxon>Craniata</taxon>
        <taxon>Vertebrata</taxon>
        <taxon>Euteleostomi</taxon>
        <taxon>Actinopterygii</taxon>
        <taxon>Neopterygii</taxon>
        <taxon>Teleostei</taxon>
        <taxon>Neoteleostei</taxon>
        <taxon>Acanthomorphata</taxon>
        <taxon>Ovalentaria</taxon>
        <taxon>Atherinomorphae</taxon>
        <taxon>Cyprinodontiformes</taxon>
        <taxon>Goodeidae</taxon>
        <taxon>Ilyodon</taxon>
    </lineage>
</organism>
<keyword evidence="2" id="KW-1185">Reference proteome</keyword>
<comment type="caution">
    <text evidence="1">The sequence shown here is derived from an EMBL/GenBank/DDBJ whole genome shotgun (WGS) entry which is preliminary data.</text>
</comment>
<gene>
    <name evidence="1" type="ORF">ILYODFUR_036645</name>
</gene>
<protein>
    <submittedName>
        <fullName evidence="1">Uncharacterized protein</fullName>
    </submittedName>
</protein>
<reference evidence="1 2" key="1">
    <citation type="submission" date="2021-06" db="EMBL/GenBank/DDBJ databases">
        <authorList>
            <person name="Palmer J.M."/>
        </authorList>
    </citation>
    <scope>NUCLEOTIDE SEQUENCE [LARGE SCALE GENOMIC DNA]</scope>
    <source>
        <strain evidence="2">if_2019</strain>
        <tissue evidence="1">Muscle</tissue>
    </source>
</reference>
<dbReference type="EMBL" id="JAHRIQ010100254">
    <property type="protein sequence ID" value="MEQ2253840.1"/>
    <property type="molecule type" value="Genomic_DNA"/>
</dbReference>
<dbReference type="Proteomes" id="UP001482620">
    <property type="component" value="Unassembled WGS sequence"/>
</dbReference>
<evidence type="ECO:0000313" key="1">
    <source>
        <dbReference type="EMBL" id="MEQ2253840.1"/>
    </source>
</evidence>
<proteinExistence type="predicted"/>
<name>A0ABV0V955_9TELE</name>
<accession>A0ABV0V955</accession>